<proteinExistence type="predicted"/>
<evidence type="ECO:0000313" key="1">
    <source>
        <dbReference type="EMBL" id="PIZ71131.1"/>
    </source>
</evidence>
<dbReference type="AlphaFoldDB" id="A0A2M7UIR6"/>
<gene>
    <name evidence="1" type="ORF">COY09_01190</name>
</gene>
<dbReference type="Proteomes" id="UP000231071">
    <property type="component" value="Unassembled WGS sequence"/>
</dbReference>
<sequence length="243" mass="27363">MSKGNQTVQISPGQVKDLGSALLQSIPTELTEQQAQYWLEHRGELSKMVKASLLSMEFNAGFDMTVESWQDFYKEFFDLGLDLSSVVIPPMQSGFDRLLIIVKGVTIQQAYGACEKLFLCWEYTNEKLDEVVAQNDRTAKDGHYAVWVRDRIEADEELKNKSANDLSKAKVLTETLFERIIHELKFFQETGKHLDIDNITLCAGSRGRGGRVPHVDWSGGYFGVGWGRPDGAGGILRARQVVW</sequence>
<name>A0A2M7UIR6_9BACT</name>
<accession>A0A2M7UIR6</accession>
<dbReference type="EMBL" id="PFOI01000022">
    <property type="protein sequence ID" value="PIZ71131.1"/>
    <property type="molecule type" value="Genomic_DNA"/>
</dbReference>
<evidence type="ECO:0000313" key="2">
    <source>
        <dbReference type="Proteomes" id="UP000231071"/>
    </source>
</evidence>
<protein>
    <submittedName>
        <fullName evidence="1">Uncharacterized protein</fullName>
    </submittedName>
</protein>
<comment type="caution">
    <text evidence="1">The sequence shown here is derived from an EMBL/GenBank/DDBJ whole genome shotgun (WGS) entry which is preliminary data.</text>
</comment>
<reference evidence="2" key="1">
    <citation type="submission" date="2017-09" db="EMBL/GenBank/DDBJ databases">
        <title>Depth-based differentiation of microbial function through sediment-hosted aquifers and enrichment of novel symbionts in the deep terrestrial subsurface.</title>
        <authorList>
            <person name="Probst A.J."/>
            <person name="Ladd B."/>
            <person name="Jarett J.K."/>
            <person name="Geller-Mcgrath D.E."/>
            <person name="Sieber C.M.K."/>
            <person name="Emerson J.B."/>
            <person name="Anantharaman K."/>
            <person name="Thomas B.C."/>
            <person name="Malmstrom R."/>
            <person name="Stieglmeier M."/>
            <person name="Klingl A."/>
            <person name="Woyke T."/>
            <person name="Ryan C.M."/>
            <person name="Banfield J.F."/>
        </authorList>
    </citation>
    <scope>NUCLEOTIDE SEQUENCE [LARGE SCALE GENOMIC DNA]</scope>
</reference>
<organism evidence="1 2">
    <name type="scientific">Candidatus Portnoybacteria bacterium CG_4_10_14_0_2_um_filter_39_11</name>
    <dbReference type="NCBI Taxonomy" id="1974797"/>
    <lineage>
        <taxon>Bacteria</taxon>
        <taxon>Candidatus Portnoyibacteriota</taxon>
    </lineage>
</organism>